<dbReference type="Proteomes" id="UP000182126">
    <property type="component" value="Chromosome I"/>
</dbReference>
<accession>A0A1H1MR43</accession>
<proteinExistence type="predicted"/>
<protein>
    <submittedName>
        <fullName evidence="2">Uncharacterized protein</fullName>
    </submittedName>
</protein>
<keyword evidence="1" id="KW-0732">Signal</keyword>
<dbReference type="RefSeq" id="WP_157546986.1">
    <property type="nucleotide sequence ID" value="NZ_LT629770.1"/>
</dbReference>
<feature type="signal peptide" evidence="1">
    <location>
        <begin position="1"/>
        <end position="33"/>
    </location>
</feature>
<evidence type="ECO:0000313" key="2">
    <source>
        <dbReference type="EMBL" id="SDR89264.1"/>
    </source>
</evidence>
<evidence type="ECO:0000313" key="3">
    <source>
        <dbReference type="Proteomes" id="UP000182126"/>
    </source>
</evidence>
<feature type="chain" id="PRO_5039396508" evidence="1">
    <location>
        <begin position="34"/>
        <end position="216"/>
    </location>
</feature>
<dbReference type="GeneID" id="36298707"/>
<organism evidence="2 3">
    <name type="scientific">Microbacterium paraoxydans</name>
    <dbReference type="NCBI Taxonomy" id="199592"/>
    <lineage>
        <taxon>Bacteria</taxon>
        <taxon>Bacillati</taxon>
        <taxon>Actinomycetota</taxon>
        <taxon>Actinomycetes</taxon>
        <taxon>Micrococcales</taxon>
        <taxon>Microbacteriaceae</taxon>
        <taxon>Microbacterium</taxon>
    </lineage>
</organism>
<dbReference type="AlphaFoldDB" id="A0A1H1MR43"/>
<reference evidence="2 3" key="1">
    <citation type="submission" date="2016-10" db="EMBL/GenBank/DDBJ databases">
        <authorList>
            <person name="de Groot N.N."/>
        </authorList>
    </citation>
    <scope>NUCLEOTIDE SEQUENCE [LARGE SCALE GENOMIC DNA]</scope>
    <source>
        <strain evidence="2 3">DSM 15019</strain>
    </source>
</reference>
<name>A0A1H1MR43_9MICO</name>
<sequence>MSILRDRPVTAVGVATAVLLLLAGCATAPGASAPPTSTTVPSDMLLEESEPAPPKGRVVATGTVLDDSGDVRLCLGAILESYPPQCDGVPLDEWSWEGLDGRESSGETRWGAYAVTGTWDGERFTVAGPPALLALYDPMAPEDPTAGIDGTSSADELDRVQNDITGRLGADALAVSADRGYVWLQVVWDDGTLQDAVDAEYGEDVVVVTSALREID</sequence>
<gene>
    <name evidence="2" type="ORF">SAMN04489809_0599</name>
</gene>
<dbReference type="PROSITE" id="PS51257">
    <property type="entry name" value="PROKAR_LIPOPROTEIN"/>
    <property type="match status" value="1"/>
</dbReference>
<evidence type="ECO:0000256" key="1">
    <source>
        <dbReference type="SAM" id="SignalP"/>
    </source>
</evidence>
<dbReference type="EMBL" id="LT629770">
    <property type="protein sequence ID" value="SDR89264.1"/>
    <property type="molecule type" value="Genomic_DNA"/>
</dbReference>